<comment type="caution">
    <text evidence="14">The sequence shown here is derived from an EMBL/GenBank/DDBJ whole genome shotgun (WGS) entry which is preliminary data.</text>
</comment>
<dbReference type="AlphaFoldDB" id="A0A498IP58"/>
<dbReference type="PANTHER" id="PTHR43070">
    <property type="match status" value="1"/>
</dbReference>
<dbReference type="Gene3D" id="3.30.360.10">
    <property type="entry name" value="Dihydrodipicolinate Reductase, domain 2"/>
    <property type="match status" value="1"/>
</dbReference>
<dbReference type="InterPro" id="IPR001342">
    <property type="entry name" value="HDH_cat"/>
</dbReference>
<evidence type="ECO:0000256" key="10">
    <source>
        <dbReference type="ARBA" id="ARBA00048841"/>
    </source>
</evidence>
<keyword evidence="15" id="KW-1185">Reference proteome</keyword>
<dbReference type="GO" id="GO:0004412">
    <property type="term" value="F:homoserine dehydrogenase activity"/>
    <property type="evidence" value="ECO:0007669"/>
    <property type="project" value="UniProtKB-EC"/>
</dbReference>
<evidence type="ECO:0000256" key="1">
    <source>
        <dbReference type="ARBA" id="ARBA00001920"/>
    </source>
</evidence>
<comment type="pathway">
    <text evidence="2 11">Amino-acid biosynthesis; L-threonine biosynthesis; L-threonine from L-aspartate: step 3/5.</text>
</comment>
<evidence type="ECO:0000256" key="6">
    <source>
        <dbReference type="ARBA" id="ARBA00022697"/>
    </source>
</evidence>
<dbReference type="EMBL" id="RDQH01000337">
    <property type="protein sequence ID" value="RXH83261.1"/>
    <property type="molecule type" value="Genomic_DNA"/>
</dbReference>
<keyword evidence="6 11" id="KW-0791">Threonine biosynthesis</keyword>
<keyword evidence="9 11" id="KW-0486">Methionine biosynthesis</keyword>
<evidence type="ECO:0000256" key="7">
    <source>
        <dbReference type="ARBA" id="ARBA00022857"/>
    </source>
</evidence>
<dbReference type="InterPro" id="IPR019811">
    <property type="entry name" value="HDH_CS"/>
</dbReference>
<comment type="cofactor">
    <cofactor evidence="1">
        <name>a metal cation</name>
        <dbReference type="ChEBI" id="CHEBI:25213"/>
    </cofactor>
</comment>
<accession>A0A498IP58</accession>
<dbReference type="PROSITE" id="PS01042">
    <property type="entry name" value="HOMOSER_DHGENASE"/>
    <property type="match status" value="1"/>
</dbReference>
<dbReference type="EC" id="1.1.1.3" evidence="4 11"/>
<dbReference type="Pfam" id="PF00742">
    <property type="entry name" value="Homoserine_dh"/>
    <property type="match status" value="1"/>
</dbReference>
<dbReference type="STRING" id="3750.A0A498IP58"/>
<evidence type="ECO:0000256" key="12">
    <source>
        <dbReference type="RuleBase" id="RU004171"/>
    </source>
</evidence>
<dbReference type="SUPFAM" id="SSF55347">
    <property type="entry name" value="Glyceraldehyde-3-phosphate dehydrogenase-like, C-terminal domain"/>
    <property type="match status" value="1"/>
</dbReference>
<name>A0A498IP58_MALDO</name>
<feature type="domain" description="Homoserine dehydrogenase catalytic" evidence="13">
    <location>
        <begin position="154"/>
        <end position="352"/>
    </location>
</feature>
<evidence type="ECO:0000256" key="11">
    <source>
        <dbReference type="RuleBase" id="RU000579"/>
    </source>
</evidence>
<dbReference type="InterPro" id="IPR036291">
    <property type="entry name" value="NAD(P)-bd_dom_sf"/>
</dbReference>
<dbReference type="PANTHER" id="PTHR43070:SF3">
    <property type="entry name" value="HOMOSERINE DEHYDROGENASE"/>
    <property type="match status" value="1"/>
</dbReference>
<dbReference type="FunFam" id="3.30.360.10:FF:000006">
    <property type="entry name" value="Bifunctional aspartokinase/homoserine dehydrogenase"/>
    <property type="match status" value="1"/>
</dbReference>
<dbReference type="GO" id="GO:0009086">
    <property type="term" value="P:methionine biosynthetic process"/>
    <property type="evidence" value="ECO:0007669"/>
    <property type="project" value="UniProtKB-KW"/>
</dbReference>
<evidence type="ECO:0000256" key="3">
    <source>
        <dbReference type="ARBA" id="ARBA00005062"/>
    </source>
</evidence>
<dbReference type="UniPathway" id="UPA00051">
    <property type="reaction ID" value="UER00465"/>
</dbReference>
<evidence type="ECO:0000256" key="4">
    <source>
        <dbReference type="ARBA" id="ARBA00013213"/>
    </source>
</evidence>
<dbReference type="Proteomes" id="UP000290289">
    <property type="component" value="Chromosome 11"/>
</dbReference>
<protein>
    <recommendedName>
        <fullName evidence="4 11">Homoserine dehydrogenase</fullName>
        <ecNumber evidence="4 11">1.1.1.3</ecNumber>
    </recommendedName>
</protein>
<dbReference type="SUPFAM" id="SSF51735">
    <property type="entry name" value="NAD(P)-binding Rossmann-fold domains"/>
    <property type="match status" value="1"/>
</dbReference>
<organism evidence="14 15">
    <name type="scientific">Malus domestica</name>
    <name type="common">Apple</name>
    <name type="synonym">Pyrus malus</name>
    <dbReference type="NCBI Taxonomy" id="3750"/>
    <lineage>
        <taxon>Eukaryota</taxon>
        <taxon>Viridiplantae</taxon>
        <taxon>Streptophyta</taxon>
        <taxon>Embryophyta</taxon>
        <taxon>Tracheophyta</taxon>
        <taxon>Spermatophyta</taxon>
        <taxon>Magnoliopsida</taxon>
        <taxon>eudicotyledons</taxon>
        <taxon>Gunneridae</taxon>
        <taxon>Pentapetalae</taxon>
        <taxon>rosids</taxon>
        <taxon>fabids</taxon>
        <taxon>Rosales</taxon>
        <taxon>Rosaceae</taxon>
        <taxon>Amygdaloideae</taxon>
        <taxon>Maleae</taxon>
        <taxon>Malus</taxon>
    </lineage>
</organism>
<evidence type="ECO:0000259" key="13">
    <source>
        <dbReference type="Pfam" id="PF00742"/>
    </source>
</evidence>
<evidence type="ECO:0000313" key="15">
    <source>
        <dbReference type="Proteomes" id="UP000290289"/>
    </source>
</evidence>
<gene>
    <name evidence="14" type="ORF">DVH24_005514</name>
</gene>
<comment type="catalytic activity">
    <reaction evidence="10">
        <text>L-homoserine + NADP(+) = L-aspartate 4-semialdehyde + NADPH + H(+)</text>
        <dbReference type="Rhea" id="RHEA:15761"/>
        <dbReference type="ChEBI" id="CHEBI:15378"/>
        <dbReference type="ChEBI" id="CHEBI:57476"/>
        <dbReference type="ChEBI" id="CHEBI:57783"/>
        <dbReference type="ChEBI" id="CHEBI:58349"/>
        <dbReference type="ChEBI" id="CHEBI:537519"/>
        <dbReference type="EC" id="1.1.1.3"/>
    </reaction>
    <physiologicalReaction direction="right-to-left" evidence="10">
        <dbReference type="Rhea" id="RHEA:15763"/>
    </physiologicalReaction>
</comment>
<keyword evidence="7 11" id="KW-0521">NADP</keyword>
<dbReference type="Gene3D" id="3.40.50.720">
    <property type="entry name" value="NAD(P)-binding Rossmann-like Domain"/>
    <property type="match status" value="1"/>
</dbReference>
<comment type="similarity">
    <text evidence="12">Belongs to the homoserine dehydrogenase family.</text>
</comment>
<comment type="pathway">
    <text evidence="3 11">Amino-acid biosynthesis; L-methionine biosynthesis via de novo pathway; L-homoserine from L-aspartate: step 3/3.</text>
</comment>
<evidence type="ECO:0000313" key="14">
    <source>
        <dbReference type="EMBL" id="RXH83261.1"/>
    </source>
</evidence>
<proteinExistence type="inferred from homology"/>
<evidence type="ECO:0000256" key="5">
    <source>
        <dbReference type="ARBA" id="ARBA00022605"/>
    </source>
</evidence>
<dbReference type="InterPro" id="IPR011147">
    <property type="entry name" value="Bifunc_Aspkin/hSer_DH"/>
</dbReference>
<sequence>MSKNISLILMGCGGVGRQLLQHIVSCRSLHAKQGIHLRVVGVSDSKSLLVASDAFTMELPDDFLLEVCRAKSNGASLSTLSGYGEFQVFTNSESTKKIVDVAAFLGKSTGLALVDCSASSDTIPVLTQAVDLDCCVVMANKKPLTSTMVGAGLPVIASLNRILSSGDPVHRIIGSLSGTLGYVMSELEGGKLLSQVVRSAKNLGYTEPDPRDDLSGMDVARKALILARLLGQRINLDAIKIESLYPEEMAPSVMSIEDFLGSGLLLLDKNIQERVSKASLDGKVLRYVCVIEDSSCEVGIQELPKDSALGRLRGSDNVLEVYSRCYKDQPLVIQGAGAGNDTTAAGVLADIVDIQDLFP</sequence>
<dbReference type="UniPathway" id="UPA00050">
    <property type="reaction ID" value="UER00063"/>
</dbReference>
<evidence type="ECO:0000256" key="8">
    <source>
        <dbReference type="ARBA" id="ARBA00023002"/>
    </source>
</evidence>
<dbReference type="GO" id="GO:0009088">
    <property type="term" value="P:threonine biosynthetic process"/>
    <property type="evidence" value="ECO:0007669"/>
    <property type="project" value="UniProtKB-UniPathway"/>
</dbReference>
<evidence type="ECO:0000256" key="9">
    <source>
        <dbReference type="ARBA" id="ARBA00023167"/>
    </source>
</evidence>
<keyword evidence="8 11" id="KW-0560">Oxidoreductase</keyword>
<reference evidence="14 15" key="1">
    <citation type="submission" date="2018-10" db="EMBL/GenBank/DDBJ databases">
        <title>A high-quality apple genome assembly.</title>
        <authorList>
            <person name="Hu J."/>
        </authorList>
    </citation>
    <scope>NUCLEOTIDE SEQUENCE [LARGE SCALE GENOMIC DNA]</scope>
    <source>
        <strain evidence="15">cv. HFTH1</strain>
        <tissue evidence="14">Young leaf</tissue>
    </source>
</reference>
<keyword evidence="5 11" id="KW-0028">Amino-acid biosynthesis</keyword>
<evidence type="ECO:0000256" key="2">
    <source>
        <dbReference type="ARBA" id="ARBA00005056"/>
    </source>
</evidence>